<protein>
    <submittedName>
        <fullName evidence="2">Argonaute complex, subunit Arb1</fullName>
    </submittedName>
</protein>
<evidence type="ECO:0000256" key="1">
    <source>
        <dbReference type="SAM" id="MobiDB-lite"/>
    </source>
</evidence>
<reference evidence="3" key="1">
    <citation type="journal article" date="2023" name="Mol. Phylogenet. Evol.">
        <title>Genome-scale phylogeny and comparative genomics of the fungal order Sordariales.</title>
        <authorList>
            <person name="Hensen N."/>
            <person name="Bonometti L."/>
            <person name="Westerberg I."/>
            <person name="Brannstrom I.O."/>
            <person name="Guillou S."/>
            <person name="Cros-Aarteil S."/>
            <person name="Calhoun S."/>
            <person name="Haridas S."/>
            <person name="Kuo A."/>
            <person name="Mondo S."/>
            <person name="Pangilinan J."/>
            <person name="Riley R."/>
            <person name="LaButti K."/>
            <person name="Andreopoulos B."/>
            <person name="Lipzen A."/>
            <person name="Chen C."/>
            <person name="Yan M."/>
            <person name="Daum C."/>
            <person name="Ng V."/>
            <person name="Clum A."/>
            <person name="Steindorff A."/>
            <person name="Ohm R.A."/>
            <person name="Martin F."/>
            <person name="Silar P."/>
            <person name="Natvig D.O."/>
            <person name="Lalanne C."/>
            <person name="Gautier V."/>
            <person name="Ament-Velasquez S.L."/>
            <person name="Kruys A."/>
            <person name="Hutchinson M.I."/>
            <person name="Powell A.J."/>
            <person name="Barry K."/>
            <person name="Miller A.N."/>
            <person name="Grigoriev I.V."/>
            <person name="Debuchy R."/>
            <person name="Gladieux P."/>
            <person name="Hiltunen Thoren M."/>
            <person name="Johannesson H."/>
        </authorList>
    </citation>
    <scope>NUCLEOTIDE SEQUENCE [LARGE SCALE GENOMIC DNA]</scope>
    <source>
        <strain evidence="3">CBS 284.82</strain>
    </source>
</reference>
<feature type="compositionally biased region" description="Basic and acidic residues" evidence="1">
    <location>
        <begin position="34"/>
        <end position="43"/>
    </location>
</feature>
<organism evidence="2 3">
    <name type="scientific">Parachaetomium inaequale</name>
    <dbReference type="NCBI Taxonomy" id="2588326"/>
    <lineage>
        <taxon>Eukaryota</taxon>
        <taxon>Fungi</taxon>
        <taxon>Dikarya</taxon>
        <taxon>Ascomycota</taxon>
        <taxon>Pezizomycotina</taxon>
        <taxon>Sordariomycetes</taxon>
        <taxon>Sordariomycetidae</taxon>
        <taxon>Sordariales</taxon>
        <taxon>Chaetomiaceae</taxon>
        <taxon>Parachaetomium</taxon>
    </lineage>
</organism>
<accession>A0AAN6PNR1</accession>
<dbReference type="GO" id="GO:0031047">
    <property type="term" value="P:regulatory ncRNA-mediated gene silencing"/>
    <property type="evidence" value="ECO:0007669"/>
    <property type="project" value="InterPro"/>
</dbReference>
<feature type="compositionally biased region" description="Basic residues" evidence="1">
    <location>
        <begin position="44"/>
        <end position="59"/>
    </location>
</feature>
<dbReference type="EMBL" id="MU854321">
    <property type="protein sequence ID" value="KAK4044192.1"/>
    <property type="molecule type" value="Genomic_DNA"/>
</dbReference>
<evidence type="ECO:0000313" key="3">
    <source>
        <dbReference type="Proteomes" id="UP001303115"/>
    </source>
</evidence>
<dbReference type="Pfam" id="PF09692">
    <property type="entry name" value="Arb1"/>
    <property type="match status" value="1"/>
</dbReference>
<keyword evidence="3" id="KW-1185">Reference proteome</keyword>
<proteinExistence type="predicted"/>
<feature type="compositionally biased region" description="Polar residues" evidence="1">
    <location>
        <begin position="1"/>
        <end position="11"/>
    </location>
</feature>
<comment type="caution">
    <text evidence="2">The sequence shown here is derived from an EMBL/GenBank/DDBJ whole genome shotgun (WGS) entry which is preliminary data.</text>
</comment>
<sequence length="477" mass="53570">MASPPDSSSAPTEDAQRGAPVDGNSQTIDIGNVKVEDDKPMDGKKKKSKKRSGGAKKRGTGFEEFYCDAPMTPAEYNEEKDVIYPQHRPFVDRIEECIQRFRARRRISSEREALFSRYLLLGGIDASVRQFQGTRNIGEDVLEDATKSDVREMTADDVVQRGGDGNRNPRYFNPNFPEHWDVDFTGVAAGFVSEHLPKVAGAKTADFFMGVDVVLNFLKYVDRHDVCPEYADDVKKAQKVCLRALEEMPAITEMLRLLPGHFNTALRVLHAKKEDAGSAEFDNYFEEPLPDTKHAKVSHAATLSILMGPNRFPTDTQWSITDTSELTFEVLAIDFPSDATRAKYKAINQHLTGYPDIQPCGTITVRPVVIRDGWDNSMTATIPPEADKESQFVLEEDILRLMTEGMKLTMGVCRLNVGLQFIKYIREIRPSFYVFVPQELMFYYKDPVPNDRPAPCVHDCEDEGNVLAGIPIGDPDD</sequence>
<feature type="region of interest" description="Disordered" evidence="1">
    <location>
        <begin position="1"/>
        <end position="60"/>
    </location>
</feature>
<dbReference type="GO" id="GO:0033167">
    <property type="term" value="C:ARC complex"/>
    <property type="evidence" value="ECO:0007669"/>
    <property type="project" value="InterPro"/>
</dbReference>
<dbReference type="Proteomes" id="UP001303115">
    <property type="component" value="Unassembled WGS sequence"/>
</dbReference>
<name>A0AAN6PNR1_9PEZI</name>
<evidence type="ECO:0000313" key="2">
    <source>
        <dbReference type="EMBL" id="KAK4044192.1"/>
    </source>
</evidence>
<dbReference type="AlphaFoldDB" id="A0AAN6PNR1"/>
<dbReference type="InterPro" id="IPR018606">
    <property type="entry name" value="Arb1"/>
</dbReference>
<gene>
    <name evidence="2" type="ORF">C8A01DRAFT_31799</name>
</gene>